<dbReference type="PANTHER" id="PTHR43585">
    <property type="entry name" value="FUMIPYRROLE BIOSYNTHESIS PROTEIN C"/>
    <property type="match status" value="1"/>
</dbReference>
<dbReference type="Proteomes" id="UP001300348">
    <property type="component" value="Chromosome"/>
</dbReference>
<dbReference type="Gene3D" id="3.30.470.20">
    <property type="entry name" value="ATP-grasp fold, B domain"/>
    <property type="match status" value="1"/>
</dbReference>
<dbReference type="InterPro" id="IPR011761">
    <property type="entry name" value="ATP-grasp"/>
</dbReference>
<gene>
    <name evidence="6" type="ORF">QL112_002800</name>
</gene>
<dbReference type="RefSeq" id="WP_189760546.1">
    <property type="nucleotide sequence ID" value="NZ_CAWPOC010000256.1"/>
</dbReference>
<evidence type="ECO:0000313" key="6">
    <source>
        <dbReference type="EMBL" id="WNH02680.1"/>
    </source>
</evidence>
<keyword evidence="2 4" id="KW-0547">Nucleotide-binding</keyword>
<evidence type="ECO:0000256" key="2">
    <source>
        <dbReference type="ARBA" id="ARBA00022741"/>
    </source>
</evidence>
<accession>A0ABY9XJ94</accession>
<reference evidence="6 7" key="1">
    <citation type="journal article" date="2023" name="Access Microbiol">
        <title>The genome of a steinernematid-associated Pseudomonas piscis bacterium encodes the biosynthesis of insect toxins.</title>
        <authorList>
            <person name="Awori R.M."/>
            <person name="Hendre P."/>
            <person name="Amugune N.O."/>
        </authorList>
    </citation>
    <scope>NUCLEOTIDE SEQUENCE [LARGE SCALE GENOMIC DNA]</scope>
    <source>
        <strain evidence="6 7">97</strain>
    </source>
</reference>
<evidence type="ECO:0000313" key="7">
    <source>
        <dbReference type="Proteomes" id="UP001300348"/>
    </source>
</evidence>
<name>A0ABY9XJ94_9GAMM</name>
<dbReference type="Pfam" id="PF13535">
    <property type="entry name" value="ATP-grasp_4"/>
    <property type="match status" value="1"/>
</dbReference>
<protein>
    <submittedName>
        <fullName evidence="6">ATP-grasp domain-containing protein</fullName>
    </submittedName>
</protein>
<dbReference type="PANTHER" id="PTHR43585:SF2">
    <property type="entry name" value="ATP-GRASP ENZYME FSQD"/>
    <property type="match status" value="1"/>
</dbReference>
<proteinExistence type="predicted"/>
<dbReference type="InterPro" id="IPR052032">
    <property type="entry name" value="ATP-dep_AA_Ligase"/>
</dbReference>
<keyword evidence="1" id="KW-0436">Ligase</keyword>
<feature type="domain" description="ATP-grasp" evidence="5">
    <location>
        <begin position="97"/>
        <end position="302"/>
    </location>
</feature>
<evidence type="ECO:0000256" key="1">
    <source>
        <dbReference type="ARBA" id="ARBA00022598"/>
    </source>
</evidence>
<organism evidence="6 7">
    <name type="scientific">Xenorhabdus griffiniae</name>
    <dbReference type="NCBI Taxonomy" id="351672"/>
    <lineage>
        <taxon>Bacteria</taxon>
        <taxon>Pseudomonadati</taxon>
        <taxon>Pseudomonadota</taxon>
        <taxon>Gammaproteobacteria</taxon>
        <taxon>Enterobacterales</taxon>
        <taxon>Morganellaceae</taxon>
        <taxon>Xenorhabdus</taxon>
    </lineage>
</organism>
<evidence type="ECO:0000256" key="3">
    <source>
        <dbReference type="ARBA" id="ARBA00022840"/>
    </source>
</evidence>
<evidence type="ECO:0000259" key="5">
    <source>
        <dbReference type="PROSITE" id="PS50975"/>
    </source>
</evidence>
<dbReference type="EMBL" id="CP133647">
    <property type="protein sequence ID" value="WNH02680.1"/>
    <property type="molecule type" value="Genomic_DNA"/>
</dbReference>
<sequence length="393" mass="44874">MRKILYLGRSEHARHYYSWAQDNGLHVDFFDFPSLTADNHESWAEMINSAHDLYQYDDIISFSDGLQVNVDLLKRITGKPHRDPETIADFTDKVRFRKSLPRLDCIARWYETSELRDSLPARQWVESTVGYPVVIKPSNGFYSTGVTKVSESDLFSKAWSQSRRAGEYFRKLHGHSSIIVEEYIDGKEFAIDGFIKNNCFYPMLFHIKRPDLTGPYFHETAYITMPFCSRKGEEFISIIRDVITATGLNNSPFHAEFRVTDSGQIYLLEIGPRLSGGGVTGQVMMDICCGLDAYHALHHLHDGEPLNYTHRLVGLEYDFCAPRNGVLFDTEKTESLCHELGARVVIKYRDDGDYVMCPPLNSETIITAFFACSDRAGAESIFCELEKHQLGVK</sequence>
<dbReference type="GeneID" id="88854451"/>
<keyword evidence="3 4" id="KW-0067">ATP-binding</keyword>
<evidence type="ECO:0000256" key="4">
    <source>
        <dbReference type="PROSITE-ProRule" id="PRU00409"/>
    </source>
</evidence>
<dbReference type="PROSITE" id="PS50975">
    <property type="entry name" value="ATP_GRASP"/>
    <property type="match status" value="1"/>
</dbReference>
<dbReference type="SUPFAM" id="SSF56059">
    <property type="entry name" value="Glutathione synthetase ATP-binding domain-like"/>
    <property type="match status" value="1"/>
</dbReference>
<keyword evidence="7" id="KW-1185">Reference proteome</keyword>